<dbReference type="GeneID" id="41331630"/>
<keyword evidence="2" id="KW-0547">Nucleotide-binding</keyword>
<organism evidence="4 5">
    <name type="scientific">Promethearchaeum syntrophicum</name>
    <dbReference type="NCBI Taxonomy" id="2594042"/>
    <lineage>
        <taxon>Archaea</taxon>
        <taxon>Promethearchaeati</taxon>
        <taxon>Promethearchaeota</taxon>
        <taxon>Promethearchaeia</taxon>
        <taxon>Promethearchaeales</taxon>
        <taxon>Promethearchaeaceae</taxon>
        <taxon>Promethearchaeum</taxon>
    </lineage>
</organism>
<dbReference type="InterPro" id="IPR005225">
    <property type="entry name" value="Small_GTP-bd"/>
</dbReference>
<dbReference type="KEGG" id="psyt:DSAG12_03662"/>
<dbReference type="PANTHER" id="PTHR47981">
    <property type="entry name" value="RAB FAMILY"/>
    <property type="match status" value="1"/>
</dbReference>
<dbReference type="GO" id="GO:0005764">
    <property type="term" value="C:lysosome"/>
    <property type="evidence" value="ECO:0007669"/>
    <property type="project" value="TreeGrafter"/>
</dbReference>
<keyword evidence="3" id="KW-0342">GTP-binding</keyword>
<dbReference type="AlphaFoldDB" id="A0A5B9DFB1"/>
<dbReference type="FunFam" id="3.40.50.300:FF:001447">
    <property type="entry name" value="Ras-related protein Rab-1B"/>
    <property type="match status" value="1"/>
</dbReference>
<evidence type="ECO:0000313" key="4">
    <source>
        <dbReference type="EMBL" id="QEE17824.1"/>
    </source>
</evidence>
<dbReference type="GO" id="GO:0045335">
    <property type="term" value="C:phagocytic vesicle"/>
    <property type="evidence" value="ECO:0007669"/>
    <property type="project" value="TreeGrafter"/>
</dbReference>
<dbReference type="Gene3D" id="3.40.50.300">
    <property type="entry name" value="P-loop containing nucleotide triphosphate hydrolases"/>
    <property type="match status" value="1"/>
</dbReference>
<dbReference type="GO" id="GO:0008333">
    <property type="term" value="P:endosome to lysosome transport"/>
    <property type="evidence" value="ECO:0007669"/>
    <property type="project" value="TreeGrafter"/>
</dbReference>
<dbReference type="CDD" id="cd00154">
    <property type="entry name" value="Rab"/>
    <property type="match status" value="1"/>
</dbReference>
<keyword evidence="5" id="KW-1185">Reference proteome</keyword>
<dbReference type="EMBL" id="CP042905">
    <property type="protein sequence ID" value="QEE17824.1"/>
    <property type="molecule type" value="Genomic_DNA"/>
</dbReference>
<reference evidence="4 5" key="1">
    <citation type="journal article" date="2020" name="Nature">
        <title>Isolation of an archaeon at the prokaryote-eukaryote interface.</title>
        <authorList>
            <person name="Imachi H."/>
            <person name="Nobu M.K."/>
            <person name="Nakahara N."/>
            <person name="Morono Y."/>
            <person name="Ogawara M."/>
            <person name="Takaki Y."/>
            <person name="Takano Y."/>
            <person name="Uematsu K."/>
            <person name="Ikuta T."/>
            <person name="Ito M."/>
            <person name="Matsui Y."/>
            <person name="Miyazaki M."/>
            <person name="Murata K."/>
            <person name="Saito Y."/>
            <person name="Sakai S."/>
            <person name="Song C."/>
            <person name="Tasumi E."/>
            <person name="Yamanaka Y."/>
            <person name="Yamaguchi T."/>
            <person name="Kamagata Y."/>
            <person name="Tamaki H."/>
            <person name="Takai K."/>
        </authorList>
    </citation>
    <scope>NUCLEOTIDE SEQUENCE [LARGE SCALE GENOMIC DNA]</scope>
    <source>
        <strain evidence="4 5">MK-D1</strain>
    </source>
</reference>
<dbReference type="GO" id="GO:0090385">
    <property type="term" value="P:phagosome-lysosome fusion"/>
    <property type="evidence" value="ECO:0007669"/>
    <property type="project" value="TreeGrafter"/>
</dbReference>
<dbReference type="SMART" id="SM00175">
    <property type="entry name" value="RAB"/>
    <property type="match status" value="1"/>
</dbReference>
<dbReference type="PRINTS" id="PR00449">
    <property type="entry name" value="RASTRNSFRMNG"/>
</dbReference>
<evidence type="ECO:0000256" key="2">
    <source>
        <dbReference type="ARBA" id="ARBA00022741"/>
    </source>
</evidence>
<dbReference type="SMART" id="SM00173">
    <property type="entry name" value="RAS"/>
    <property type="match status" value="1"/>
</dbReference>
<dbReference type="InterPro" id="IPR027417">
    <property type="entry name" value="P-loop_NTPase"/>
</dbReference>
<gene>
    <name evidence="4" type="ORF">DSAG12_03662</name>
</gene>
<dbReference type="Pfam" id="PF00071">
    <property type="entry name" value="Ras"/>
    <property type="match status" value="1"/>
</dbReference>
<dbReference type="InterPro" id="IPR001806">
    <property type="entry name" value="Small_GTPase"/>
</dbReference>
<evidence type="ECO:0000256" key="3">
    <source>
        <dbReference type="ARBA" id="ARBA00023134"/>
    </source>
</evidence>
<evidence type="ECO:0000256" key="1">
    <source>
        <dbReference type="ARBA" id="ARBA00006270"/>
    </source>
</evidence>
<dbReference type="SMART" id="SM00174">
    <property type="entry name" value="RHO"/>
    <property type="match status" value="1"/>
</dbReference>
<dbReference type="PANTHER" id="PTHR47981:SF20">
    <property type="entry name" value="RAS-RELATED PROTEIN RAB-7A"/>
    <property type="match status" value="1"/>
</dbReference>
<dbReference type="GO" id="GO:0005525">
    <property type="term" value="F:GTP binding"/>
    <property type="evidence" value="ECO:0007669"/>
    <property type="project" value="UniProtKB-KW"/>
</dbReference>
<reference evidence="4 5" key="2">
    <citation type="journal article" date="2024" name="Int. J. Syst. Evol. Microbiol.">
        <title>Promethearchaeum syntrophicum gen. nov., sp. nov., an anaerobic, obligately syntrophic archaeon, the first isolate of the lineage 'Asgard' archaea, and proposal of the new archaeal phylum Promethearchaeota phyl. nov. and kingdom Promethearchaeati regn. nov.</title>
        <authorList>
            <person name="Imachi H."/>
            <person name="Nobu M.K."/>
            <person name="Kato S."/>
            <person name="Takaki Y."/>
            <person name="Miyazaki M."/>
            <person name="Miyata M."/>
            <person name="Ogawara M."/>
            <person name="Saito Y."/>
            <person name="Sakai S."/>
            <person name="Tahara Y.O."/>
            <person name="Takano Y."/>
            <person name="Tasumi E."/>
            <person name="Uematsu K."/>
            <person name="Yoshimura T."/>
            <person name="Itoh T."/>
            <person name="Ohkuma M."/>
            <person name="Takai K."/>
        </authorList>
    </citation>
    <scope>NUCLEOTIDE SEQUENCE [LARGE SCALE GENOMIC DNA]</scope>
    <source>
        <strain evidence="4 5">MK-D1</strain>
    </source>
</reference>
<dbReference type="PROSITE" id="PS51419">
    <property type="entry name" value="RAB"/>
    <property type="match status" value="1"/>
</dbReference>
<dbReference type="GO" id="GO:0003924">
    <property type="term" value="F:GTPase activity"/>
    <property type="evidence" value="ECO:0007669"/>
    <property type="project" value="InterPro"/>
</dbReference>
<dbReference type="Proteomes" id="UP000321408">
    <property type="component" value="Chromosome"/>
</dbReference>
<dbReference type="NCBIfam" id="TIGR00231">
    <property type="entry name" value="small_GTP"/>
    <property type="match status" value="1"/>
</dbReference>
<proteinExistence type="inferred from homology"/>
<comment type="similarity">
    <text evidence="1">Belongs to the small GTPase superfamily. Rab family.</text>
</comment>
<name>A0A5B9DFB1_9ARCH</name>
<dbReference type="SUPFAM" id="SSF52540">
    <property type="entry name" value="P-loop containing nucleoside triphosphate hydrolases"/>
    <property type="match status" value="1"/>
</dbReference>
<dbReference type="RefSeq" id="WP_162306825.1">
    <property type="nucleotide sequence ID" value="NZ_CP042905.2"/>
</dbReference>
<protein>
    <submittedName>
        <fullName evidence="4">Rab family GTPase</fullName>
    </submittedName>
</protein>
<accession>A0A5B9DFB1</accession>
<sequence length="177" mass="19636">MTDKFLFKLIIAGSGGSGKTTLLRRYTTGLFSGGTKMTIGVDFSVTNCETSKGKTVLQIWDFGGEERFRIMLPNFCLGASGCIMMFDPLRPSTFIELDEWIQIVRQNTKNIPIILLSSKQDLIQEGHPFAVAKDDIESFISEEALNNYMAVSSKTGVNVVESFEQIAELMISKSTNK</sequence>
<evidence type="ECO:0000313" key="5">
    <source>
        <dbReference type="Proteomes" id="UP000321408"/>
    </source>
</evidence>